<dbReference type="EMBL" id="AJVK01034344">
    <property type="status" value="NOT_ANNOTATED_CDS"/>
    <property type="molecule type" value="Genomic_DNA"/>
</dbReference>
<proteinExistence type="predicted"/>
<dbReference type="Gene3D" id="2.120.10.30">
    <property type="entry name" value="TolB, C-terminal domain"/>
    <property type="match status" value="1"/>
</dbReference>
<dbReference type="VEuPathDB" id="VectorBase:PPAPM1_006571"/>
<keyword evidence="2" id="KW-1185">Reference proteome</keyword>
<dbReference type="PROSITE" id="PS51257">
    <property type="entry name" value="PROKAR_LIPOPROTEIN"/>
    <property type="match status" value="1"/>
</dbReference>
<reference evidence="1" key="1">
    <citation type="submission" date="2022-08" db="UniProtKB">
        <authorList>
            <consortium name="EnsemblMetazoa"/>
        </authorList>
    </citation>
    <scope>IDENTIFICATION</scope>
    <source>
        <strain evidence="1">Israel</strain>
    </source>
</reference>
<organism evidence="1 2">
    <name type="scientific">Phlebotomus papatasi</name>
    <name type="common">Sandfly</name>
    <dbReference type="NCBI Taxonomy" id="29031"/>
    <lineage>
        <taxon>Eukaryota</taxon>
        <taxon>Metazoa</taxon>
        <taxon>Ecdysozoa</taxon>
        <taxon>Arthropoda</taxon>
        <taxon>Hexapoda</taxon>
        <taxon>Insecta</taxon>
        <taxon>Pterygota</taxon>
        <taxon>Neoptera</taxon>
        <taxon>Endopterygota</taxon>
        <taxon>Diptera</taxon>
        <taxon>Nematocera</taxon>
        <taxon>Psychodoidea</taxon>
        <taxon>Psychodidae</taxon>
        <taxon>Phlebotomus</taxon>
        <taxon>Phlebotomus</taxon>
    </lineage>
</organism>
<evidence type="ECO:0000313" key="1">
    <source>
        <dbReference type="EnsemblMetazoa" id="PPAI007906-PA"/>
    </source>
</evidence>
<dbReference type="AlphaFoldDB" id="A0A1B0DIC2"/>
<dbReference type="EnsemblMetazoa" id="PPAI007906-RA">
    <property type="protein sequence ID" value="PPAI007906-PA"/>
    <property type="gene ID" value="PPAI007906"/>
</dbReference>
<dbReference type="InterPro" id="IPR011042">
    <property type="entry name" value="6-blade_b-propeller_TolB-like"/>
</dbReference>
<sequence length="140" mass="16208">MKNSVFCVFFALFGCFCLVSGYQSEVENVYYWREVLYENQPYSDYTLIGKYPYRIPGNNDITGIEYHAKSGLMVTTVGRIRPGIPSTLNAFCVADYDKGTSPYIWGFPDYEKNTLKPEFYRDSFYDSRNLLNKNHNYSAG</sequence>
<dbReference type="Proteomes" id="UP000092462">
    <property type="component" value="Unassembled WGS sequence"/>
</dbReference>
<accession>A0A1B0DIC2</accession>
<name>A0A1B0DIC2_PHLPP</name>
<protein>
    <submittedName>
        <fullName evidence="1">Uncharacterized protein</fullName>
    </submittedName>
</protein>
<dbReference type="VEuPathDB" id="VectorBase:PPAI007906"/>
<evidence type="ECO:0000313" key="2">
    <source>
        <dbReference type="Proteomes" id="UP000092462"/>
    </source>
</evidence>